<dbReference type="PIRSF" id="PIRSF000178">
    <property type="entry name" value="SDH_cyt_b560"/>
    <property type="match status" value="1"/>
</dbReference>
<feature type="transmembrane region" description="Helical" evidence="13">
    <location>
        <begin position="33"/>
        <end position="54"/>
    </location>
</feature>
<evidence type="ECO:0000313" key="14">
    <source>
        <dbReference type="EMBL" id="NNM74451.1"/>
    </source>
</evidence>
<evidence type="ECO:0000256" key="10">
    <source>
        <dbReference type="ARBA" id="ARBA00023136"/>
    </source>
</evidence>
<evidence type="ECO:0000256" key="4">
    <source>
        <dbReference type="ARBA" id="ARBA00020076"/>
    </source>
</evidence>
<keyword evidence="15" id="KW-1185">Reference proteome</keyword>
<comment type="subcellular location">
    <subcellularLocation>
        <location evidence="2">Membrane</location>
        <topology evidence="2">Multi-pass membrane protein</topology>
    </subcellularLocation>
</comment>
<dbReference type="NCBIfam" id="TIGR02970">
    <property type="entry name" value="succ_dehyd_cytB"/>
    <property type="match status" value="1"/>
</dbReference>
<dbReference type="PANTHER" id="PTHR10978:SF5">
    <property type="entry name" value="SUCCINATE DEHYDROGENASE CYTOCHROME B560 SUBUNIT, MITOCHONDRIAL"/>
    <property type="match status" value="1"/>
</dbReference>
<dbReference type="GO" id="GO:0016020">
    <property type="term" value="C:membrane"/>
    <property type="evidence" value="ECO:0007669"/>
    <property type="project" value="UniProtKB-SubCell"/>
</dbReference>
<dbReference type="CDD" id="cd03499">
    <property type="entry name" value="SQR_TypeC_SdhC"/>
    <property type="match status" value="1"/>
</dbReference>
<keyword evidence="5 12" id="KW-0349">Heme</keyword>
<comment type="caution">
    <text evidence="14">The sequence shown here is derived from an EMBL/GenBank/DDBJ whole genome shotgun (WGS) entry which is preliminary data.</text>
</comment>
<dbReference type="InterPro" id="IPR034804">
    <property type="entry name" value="SQR/QFR_C/D"/>
</dbReference>
<evidence type="ECO:0000256" key="3">
    <source>
        <dbReference type="ARBA" id="ARBA00007244"/>
    </source>
</evidence>
<proteinExistence type="inferred from homology"/>
<keyword evidence="8 13" id="KW-1133">Transmembrane helix</keyword>
<dbReference type="Proteomes" id="UP000564885">
    <property type="component" value="Unassembled WGS sequence"/>
</dbReference>
<comment type="function">
    <text evidence="1">Membrane-anchoring subunit of succinate dehydrogenase (SDH).</text>
</comment>
<dbReference type="RefSeq" id="WP_171219883.1">
    <property type="nucleotide sequence ID" value="NZ_JABEPP010000005.1"/>
</dbReference>
<feature type="transmembrane region" description="Helical" evidence="13">
    <location>
        <begin position="113"/>
        <end position="134"/>
    </location>
</feature>
<dbReference type="GO" id="GO:0009055">
    <property type="term" value="F:electron transfer activity"/>
    <property type="evidence" value="ECO:0007669"/>
    <property type="project" value="InterPro"/>
</dbReference>
<evidence type="ECO:0000256" key="11">
    <source>
        <dbReference type="ARBA" id="ARBA00025912"/>
    </source>
</evidence>
<feature type="transmembrane region" description="Helical" evidence="13">
    <location>
        <begin position="66"/>
        <end position="87"/>
    </location>
</feature>
<dbReference type="Pfam" id="PF01127">
    <property type="entry name" value="Sdh_cyt"/>
    <property type="match status" value="1"/>
</dbReference>
<dbReference type="InterPro" id="IPR018495">
    <property type="entry name" value="Succ_DH_cyt_bsu_CS"/>
</dbReference>
<feature type="binding site" description="axial binding residue" evidence="12">
    <location>
        <position position="89"/>
    </location>
    <ligand>
        <name>heme</name>
        <dbReference type="ChEBI" id="CHEBI:30413"/>
        <note>ligand shared with second transmembrane subunit</note>
    </ligand>
    <ligandPart>
        <name>Fe</name>
        <dbReference type="ChEBI" id="CHEBI:18248"/>
    </ligandPart>
</feature>
<evidence type="ECO:0000313" key="15">
    <source>
        <dbReference type="Proteomes" id="UP000564885"/>
    </source>
</evidence>
<evidence type="ECO:0000256" key="9">
    <source>
        <dbReference type="ARBA" id="ARBA00023004"/>
    </source>
</evidence>
<dbReference type="PROSITE" id="PS01000">
    <property type="entry name" value="SDH_CYT_1"/>
    <property type="match status" value="1"/>
</dbReference>
<evidence type="ECO:0000256" key="1">
    <source>
        <dbReference type="ARBA" id="ARBA00004050"/>
    </source>
</evidence>
<reference evidence="14 15" key="1">
    <citation type="submission" date="2020-04" db="EMBL/GenBank/DDBJ databases">
        <title>Enterovirga sp. isolate from soil.</title>
        <authorList>
            <person name="Chea S."/>
            <person name="Kim D.-U."/>
        </authorList>
    </citation>
    <scope>NUCLEOTIDE SEQUENCE [LARGE SCALE GENOMIC DNA]</scope>
    <source>
        <strain evidence="14 15">DB1703</strain>
    </source>
</reference>
<dbReference type="EMBL" id="JABEPP010000005">
    <property type="protein sequence ID" value="NNM74451.1"/>
    <property type="molecule type" value="Genomic_DNA"/>
</dbReference>
<evidence type="ECO:0000256" key="8">
    <source>
        <dbReference type="ARBA" id="ARBA00022989"/>
    </source>
</evidence>
<dbReference type="InterPro" id="IPR014314">
    <property type="entry name" value="Succ_DH_cytb556"/>
</dbReference>
<evidence type="ECO:0000256" key="2">
    <source>
        <dbReference type="ARBA" id="ARBA00004141"/>
    </source>
</evidence>
<dbReference type="GO" id="GO:0046872">
    <property type="term" value="F:metal ion binding"/>
    <property type="evidence" value="ECO:0007669"/>
    <property type="project" value="UniProtKB-KW"/>
</dbReference>
<keyword evidence="7 12" id="KW-0479">Metal-binding</keyword>
<organism evidence="14 15">
    <name type="scientific">Enterovirga aerilata</name>
    <dbReference type="NCBI Taxonomy" id="2730920"/>
    <lineage>
        <taxon>Bacteria</taxon>
        <taxon>Pseudomonadati</taxon>
        <taxon>Pseudomonadota</taxon>
        <taxon>Alphaproteobacteria</taxon>
        <taxon>Hyphomicrobiales</taxon>
        <taxon>Methylobacteriaceae</taxon>
        <taxon>Enterovirga</taxon>
    </lineage>
</organism>
<dbReference type="GO" id="GO:0006099">
    <property type="term" value="P:tricarboxylic acid cycle"/>
    <property type="evidence" value="ECO:0007669"/>
    <property type="project" value="InterPro"/>
</dbReference>
<sequence length="136" mass="15200">MADAKAQAARDVPRPLSPHLQIYRWTWTMAMSIFHRATGSALYIGTVLVAVWLLAMASGPAAYDRVSWFFGTPIGLLVMFGYTWALMHHLLGGVRHLVWDFGHGMEPGTRMQMARFTLIGSVTLTVLIWVVALLTR</sequence>
<name>A0A849IAY2_9HYPH</name>
<dbReference type="AlphaFoldDB" id="A0A849IAY2"/>
<comment type="cofactor">
    <cofactor evidence="12">
        <name>heme</name>
        <dbReference type="ChEBI" id="CHEBI:30413"/>
    </cofactor>
    <text evidence="12">The heme is bound between the two transmembrane subunits.</text>
</comment>
<dbReference type="InterPro" id="IPR000701">
    <property type="entry name" value="SuccDH_FuR_B_TM-su"/>
</dbReference>
<protein>
    <recommendedName>
        <fullName evidence="4">Succinate dehydrogenase cytochrome b556 subunit</fullName>
    </recommendedName>
</protein>
<evidence type="ECO:0000256" key="5">
    <source>
        <dbReference type="ARBA" id="ARBA00022617"/>
    </source>
</evidence>
<dbReference type="SUPFAM" id="SSF81343">
    <property type="entry name" value="Fumarate reductase respiratory complex transmembrane subunits"/>
    <property type="match status" value="1"/>
</dbReference>
<keyword evidence="10 13" id="KW-0472">Membrane</keyword>
<dbReference type="PROSITE" id="PS01001">
    <property type="entry name" value="SDH_CYT_2"/>
    <property type="match status" value="1"/>
</dbReference>
<accession>A0A849IAY2</accession>
<comment type="subunit">
    <text evidence="11">Part of an enzyme complex containing four subunits: a flavoprotein, an iron-sulfur protein, plus two membrane-anchoring proteins, SdhC and SdhD. The complex can form homotrimers.</text>
</comment>
<keyword evidence="9 12" id="KW-0408">Iron</keyword>
<evidence type="ECO:0000256" key="13">
    <source>
        <dbReference type="SAM" id="Phobius"/>
    </source>
</evidence>
<evidence type="ECO:0000256" key="12">
    <source>
        <dbReference type="PIRSR" id="PIRSR000178-1"/>
    </source>
</evidence>
<comment type="similarity">
    <text evidence="3">Belongs to the cytochrome b560 family.</text>
</comment>
<evidence type="ECO:0000256" key="7">
    <source>
        <dbReference type="ARBA" id="ARBA00022723"/>
    </source>
</evidence>
<dbReference type="Gene3D" id="1.20.1300.10">
    <property type="entry name" value="Fumarate reductase/succinate dehydrogenase, transmembrane subunit"/>
    <property type="match status" value="1"/>
</dbReference>
<gene>
    <name evidence="14" type="primary">sdhC</name>
    <name evidence="14" type="ORF">HJG44_19005</name>
</gene>
<dbReference type="PANTHER" id="PTHR10978">
    <property type="entry name" value="SUCCINATE DEHYDROGENASE CYTOCHROME B560 SUBUNIT"/>
    <property type="match status" value="1"/>
</dbReference>
<evidence type="ECO:0000256" key="6">
    <source>
        <dbReference type="ARBA" id="ARBA00022692"/>
    </source>
</evidence>
<keyword evidence="6 13" id="KW-0812">Transmembrane</keyword>